<evidence type="ECO:0000256" key="1">
    <source>
        <dbReference type="ARBA" id="ARBA00022741"/>
    </source>
</evidence>
<proteinExistence type="inferred from homology"/>
<keyword evidence="2 6" id="KW-0067">ATP-binding</keyword>
<dbReference type="PROSITE" id="PS51383">
    <property type="entry name" value="YJEF_C_3"/>
    <property type="match status" value="1"/>
</dbReference>
<dbReference type="InterPro" id="IPR029056">
    <property type="entry name" value="Ribokinase-like"/>
</dbReference>
<comment type="caution">
    <text evidence="8">The sequence shown here is derived from an EMBL/GenBank/DDBJ whole genome shotgun (WGS) entry which is preliminary data.</text>
</comment>
<keyword evidence="1 6" id="KW-0547">Nucleotide-binding</keyword>
<evidence type="ECO:0000256" key="5">
    <source>
        <dbReference type="ARBA" id="ARBA00023239"/>
    </source>
</evidence>
<reference evidence="9" key="1">
    <citation type="submission" date="2017-09" db="EMBL/GenBank/DDBJ databases">
        <title>Depth-based differentiation of microbial function through sediment-hosted aquifers and enrichment of novel symbionts in the deep terrestrial subsurface.</title>
        <authorList>
            <person name="Probst A.J."/>
            <person name="Ladd B."/>
            <person name="Jarett J.K."/>
            <person name="Geller-Mcgrath D.E."/>
            <person name="Sieber C.M.K."/>
            <person name="Emerson J.B."/>
            <person name="Anantharaman K."/>
            <person name="Thomas B.C."/>
            <person name="Malmstrom R."/>
            <person name="Stieglmeier M."/>
            <person name="Klingl A."/>
            <person name="Woyke T."/>
            <person name="Ryan C.M."/>
            <person name="Banfield J.F."/>
        </authorList>
    </citation>
    <scope>NUCLEOTIDE SEQUENCE [LARGE SCALE GENOMIC DNA]</scope>
</reference>
<comment type="cofactor">
    <cofactor evidence="6">
        <name>Mg(2+)</name>
        <dbReference type="ChEBI" id="CHEBI:18420"/>
    </cofactor>
</comment>
<evidence type="ECO:0000256" key="4">
    <source>
        <dbReference type="ARBA" id="ARBA00023027"/>
    </source>
</evidence>
<dbReference type="Proteomes" id="UP000228568">
    <property type="component" value="Unassembled WGS sequence"/>
</dbReference>
<organism evidence="8 9">
    <name type="scientific">Candidatus Magasanikbacteria bacterium CG_4_10_14_0_2_um_filter_37_12</name>
    <dbReference type="NCBI Taxonomy" id="1974637"/>
    <lineage>
        <taxon>Bacteria</taxon>
        <taxon>Candidatus Magasanikiibacteriota</taxon>
    </lineage>
</organism>
<feature type="binding site" evidence="6">
    <location>
        <position position="156"/>
    </location>
    <ligand>
        <name>(6S)-NADPHX</name>
        <dbReference type="ChEBI" id="CHEBI:64076"/>
    </ligand>
</feature>
<feature type="domain" description="YjeF C-terminal" evidence="7">
    <location>
        <begin position="14"/>
        <end position="273"/>
    </location>
</feature>
<dbReference type="SUPFAM" id="SSF53613">
    <property type="entry name" value="Ribokinase-like"/>
    <property type="match status" value="1"/>
</dbReference>
<accession>A0A2M7V783</accession>
<dbReference type="Pfam" id="PF01256">
    <property type="entry name" value="Carb_kinase"/>
    <property type="match status" value="1"/>
</dbReference>
<evidence type="ECO:0000256" key="2">
    <source>
        <dbReference type="ARBA" id="ARBA00022840"/>
    </source>
</evidence>
<evidence type="ECO:0000256" key="6">
    <source>
        <dbReference type="HAMAP-Rule" id="MF_01965"/>
    </source>
</evidence>
<gene>
    <name evidence="6" type="primary">nnrD</name>
    <name evidence="8" type="ORF">COX81_03155</name>
</gene>
<dbReference type="GO" id="GO:0005524">
    <property type="term" value="F:ATP binding"/>
    <property type="evidence" value="ECO:0007669"/>
    <property type="project" value="UniProtKB-KW"/>
</dbReference>
<dbReference type="PANTHER" id="PTHR12592">
    <property type="entry name" value="ATP-DEPENDENT (S)-NAD(P)H-HYDRATE DEHYDRATASE FAMILY MEMBER"/>
    <property type="match status" value="1"/>
</dbReference>
<dbReference type="GO" id="GO:0110051">
    <property type="term" value="P:metabolite repair"/>
    <property type="evidence" value="ECO:0007669"/>
    <property type="project" value="TreeGrafter"/>
</dbReference>
<dbReference type="AlphaFoldDB" id="A0A2M7V783"/>
<comment type="function">
    <text evidence="6">Catalyzes the dehydration of the S-form of NAD(P)HX at the expense of ADP, which is converted to AMP. Together with NAD(P)HX epimerase, which catalyzes the epimerization of the S- and R-forms, the enzyme allows the repair of both epimers of NAD(P)HX, a damaged form of NAD(P)H that is a result of enzymatic or heat-dependent hydration.</text>
</comment>
<dbReference type="CDD" id="cd01171">
    <property type="entry name" value="YXKO-related"/>
    <property type="match status" value="1"/>
</dbReference>
<comment type="similarity">
    <text evidence="6">Belongs to the NnrD/CARKD family.</text>
</comment>
<dbReference type="HAMAP" id="MF_01965">
    <property type="entry name" value="NADHX_dehydratase"/>
    <property type="match status" value="1"/>
</dbReference>
<comment type="subunit">
    <text evidence="6">Homotetramer.</text>
</comment>
<comment type="catalytic activity">
    <reaction evidence="6">
        <text>(6S)-NADHX + ADP = AMP + phosphate + NADH + H(+)</text>
        <dbReference type="Rhea" id="RHEA:32223"/>
        <dbReference type="ChEBI" id="CHEBI:15378"/>
        <dbReference type="ChEBI" id="CHEBI:43474"/>
        <dbReference type="ChEBI" id="CHEBI:57945"/>
        <dbReference type="ChEBI" id="CHEBI:64074"/>
        <dbReference type="ChEBI" id="CHEBI:456215"/>
        <dbReference type="ChEBI" id="CHEBI:456216"/>
        <dbReference type="EC" id="4.2.1.136"/>
    </reaction>
</comment>
<comment type="catalytic activity">
    <reaction evidence="6">
        <text>(6S)-NADPHX + ADP = AMP + phosphate + NADPH + H(+)</text>
        <dbReference type="Rhea" id="RHEA:32235"/>
        <dbReference type="ChEBI" id="CHEBI:15378"/>
        <dbReference type="ChEBI" id="CHEBI:43474"/>
        <dbReference type="ChEBI" id="CHEBI:57783"/>
        <dbReference type="ChEBI" id="CHEBI:64076"/>
        <dbReference type="ChEBI" id="CHEBI:456215"/>
        <dbReference type="ChEBI" id="CHEBI:456216"/>
        <dbReference type="EC" id="4.2.1.136"/>
    </reaction>
</comment>
<keyword evidence="3 6" id="KW-0521">NADP</keyword>
<evidence type="ECO:0000313" key="9">
    <source>
        <dbReference type="Proteomes" id="UP000228568"/>
    </source>
</evidence>
<feature type="binding site" evidence="6">
    <location>
        <position position="109"/>
    </location>
    <ligand>
        <name>(6S)-NADPHX</name>
        <dbReference type="ChEBI" id="CHEBI:64076"/>
    </ligand>
</feature>
<feature type="binding site" evidence="6">
    <location>
        <position position="216"/>
    </location>
    <ligand>
        <name>(6S)-NADPHX</name>
        <dbReference type="ChEBI" id="CHEBI:64076"/>
    </ligand>
</feature>
<name>A0A2M7V783_9BACT</name>
<dbReference type="EC" id="4.2.1.136" evidence="6"/>
<dbReference type="NCBIfam" id="TIGR00196">
    <property type="entry name" value="yjeF_cterm"/>
    <property type="match status" value="1"/>
</dbReference>
<keyword evidence="4 6" id="KW-0520">NAD</keyword>
<dbReference type="Gene3D" id="3.40.1190.20">
    <property type="match status" value="1"/>
</dbReference>
<dbReference type="GO" id="GO:0046496">
    <property type="term" value="P:nicotinamide nucleotide metabolic process"/>
    <property type="evidence" value="ECO:0007669"/>
    <property type="project" value="UniProtKB-UniRule"/>
</dbReference>
<dbReference type="EMBL" id="PFPK01000039">
    <property type="protein sequence ID" value="PIZ94550.1"/>
    <property type="molecule type" value="Genomic_DNA"/>
</dbReference>
<dbReference type="PANTHER" id="PTHR12592:SF0">
    <property type="entry name" value="ATP-DEPENDENT (S)-NAD(P)H-HYDRATE DEHYDRATASE"/>
    <property type="match status" value="1"/>
</dbReference>
<evidence type="ECO:0000256" key="3">
    <source>
        <dbReference type="ARBA" id="ARBA00022857"/>
    </source>
</evidence>
<evidence type="ECO:0000259" key="7">
    <source>
        <dbReference type="PROSITE" id="PS51383"/>
    </source>
</evidence>
<dbReference type="InterPro" id="IPR000631">
    <property type="entry name" value="CARKD"/>
</dbReference>
<dbReference type="GO" id="GO:0052855">
    <property type="term" value="F:ADP-dependent NAD(P)H-hydrate dehydratase activity"/>
    <property type="evidence" value="ECO:0007669"/>
    <property type="project" value="UniProtKB-UniRule"/>
</dbReference>
<sequence>MPKIKHNIYIMQILDQSIFGKLKQSNPDSHKGQNGRLLVIAGSAKFHGALLLSLETASRIVDMVYVHSTIDNLKLIKKLRSEISTFIAISRKKLFETIEIVDSILIGPGLSESSDTIALVHDILHKYPNKKTIIDATALWHVKPSCLHSNCILTPHSREFTNVFECEATAENVEKMAQKYHCTIVLTGKYDYISNGEELWENRTGHVGMTKGGTGDVLSSAIAGLSATNDLFTATLASTYLVGLVGEKLAKEKGTFYNAEDLINSFGGIWGEFLK</sequence>
<feature type="binding site" evidence="6">
    <location>
        <position position="215"/>
    </location>
    <ligand>
        <name>AMP</name>
        <dbReference type="ChEBI" id="CHEBI:456215"/>
    </ligand>
</feature>
<comment type="caution">
    <text evidence="6">Lacks conserved residue(s) required for the propagation of feature annotation.</text>
</comment>
<protein>
    <recommendedName>
        <fullName evidence="6">ADP-dependent (S)-NAD(P)H-hydrate dehydratase</fullName>
        <ecNumber evidence="6">4.2.1.136</ecNumber>
    </recommendedName>
    <alternativeName>
        <fullName evidence="6">ADP-dependent NAD(P)HX dehydratase</fullName>
    </alternativeName>
</protein>
<evidence type="ECO:0000313" key="8">
    <source>
        <dbReference type="EMBL" id="PIZ94550.1"/>
    </source>
</evidence>
<keyword evidence="5 6" id="KW-0456">Lyase</keyword>
<feature type="binding site" evidence="6">
    <location>
        <position position="49"/>
    </location>
    <ligand>
        <name>(6S)-NADPHX</name>
        <dbReference type="ChEBI" id="CHEBI:64076"/>
    </ligand>
</feature>